<dbReference type="InterPro" id="IPR038804">
    <property type="entry name" value="RGF3"/>
</dbReference>
<feature type="compositionally biased region" description="Basic and acidic residues" evidence="1">
    <location>
        <begin position="168"/>
        <end position="177"/>
    </location>
</feature>
<feature type="chain" id="PRO_5010215815" evidence="2">
    <location>
        <begin position="26"/>
        <end position="217"/>
    </location>
</feature>
<feature type="compositionally biased region" description="Low complexity" evidence="1">
    <location>
        <begin position="106"/>
        <end position="118"/>
    </location>
</feature>
<dbReference type="PaxDb" id="4097-A0A1S4CQ39"/>
<organism evidence="3 4">
    <name type="scientific">Nicotiana tabacum</name>
    <name type="common">Common tobacco</name>
    <dbReference type="NCBI Taxonomy" id="4097"/>
    <lineage>
        <taxon>Eukaryota</taxon>
        <taxon>Viridiplantae</taxon>
        <taxon>Streptophyta</taxon>
        <taxon>Embryophyta</taxon>
        <taxon>Tracheophyta</taxon>
        <taxon>Spermatophyta</taxon>
        <taxon>Magnoliopsida</taxon>
        <taxon>eudicotyledons</taxon>
        <taxon>Gunneridae</taxon>
        <taxon>Pentapetalae</taxon>
        <taxon>asterids</taxon>
        <taxon>lamiids</taxon>
        <taxon>Solanales</taxon>
        <taxon>Solanaceae</taxon>
        <taxon>Nicotianoideae</taxon>
        <taxon>Nicotianeae</taxon>
        <taxon>Nicotiana</taxon>
    </lineage>
</organism>
<feature type="compositionally biased region" description="Polar residues" evidence="1">
    <location>
        <begin position="207"/>
        <end position="217"/>
    </location>
</feature>
<dbReference type="GO" id="GO:0008083">
    <property type="term" value="F:growth factor activity"/>
    <property type="evidence" value="ECO:0007669"/>
    <property type="project" value="InterPro"/>
</dbReference>
<keyword evidence="3" id="KW-1185">Reference proteome</keyword>
<dbReference type="GO" id="GO:0010082">
    <property type="term" value="P:regulation of root meristem growth"/>
    <property type="evidence" value="ECO:0007669"/>
    <property type="project" value="InterPro"/>
</dbReference>
<dbReference type="OMA" id="GHKEPNT"/>
<reference evidence="4" key="2">
    <citation type="submission" date="2025-08" db="UniProtKB">
        <authorList>
            <consortium name="RefSeq"/>
        </authorList>
    </citation>
    <scope>IDENTIFICATION</scope>
    <source>
        <tissue evidence="4">Leaf</tissue>
    </source>
</reference>
<dbReference type="PANTHER" id="PTHR36313">
    <property type="entry name" value="ROOT MERISTEM GROWTH FACTOR 2"/>
    <property type="match status" value="1"/>
</dbReference>
<protein>
    <submittedName>
        <fullName evidence="4">Uncharacterized protein LOC107821259</fullName>
    </submittedName>
</protein>
<keyword evidence="2" id="KW-0732">Signal</keyword>
<dbReference type="KEGG" id="nta:107821259"/>
<dbReference type="RefSeq" id="XP_016503171.1">
    <property type="nucleotide sequence ID" value="XM_016647685.2"/>
</dbReference>
<gene>
    <name evidence="4" type="primary">LOC107821259</name>
</gene>
<evidence type="ECO:0000313" key="3">
    <source>
        <dbReference type="Proteomes" id="UP000790787"/>
    </source>
</evidence>
<dbReference type="PANTHER" id="PTHR36313:SF3">
    <property type="match status" value="1"/>
</dbReference>
<evidence type="ECO:0000256" key="1">
    <source>
        <dbReference type="SAM" id="MobiDB-lite"/>
    </source>
</evidence>
<feature type="signal peptide" evidence="2">
    <location>
        <begin position="1"/>
        <end position="25"/>
    </location>
</feature>
<name>A0A1S4CQ39_TOBAC</name>
<feature type="compositionally biased region" description="Polar residues" evidence="1">
    <location>
        <begin position="130"/>
        <end position="167"/>
    </location>
</feature>
<evidence type="ECO:0000313" key="4">
    <source>
        <dbReference type="RefSeq" id="XP_016503171.1"/>
    </source>
</evidence>
<sequence length="217" mass="23743">MVSLSLTSFMLVLLFIFLTLKVSIAHTDQANQTLVVVHEAENGFTMELTRSHQSVEKEVLDGVPAAAVLSTNGRMGGRKMMAERRNMKKNMKQVEASIKTEEDSKNSGNSNGSASRLGNSRKKIHHQSCDESTVNKNSRNPANGCSNSGNSLNKLASTDQTDNSESFQKLESEKLLEDANEILNMMNKDYSGGPGSGSKPRHKPPINNYQTFHGSNP</sequence>
<proteinExistence type="predicted"/>
<dbReference type="RefSeq" id="XP_016503171.1">
    <property type="nucleotide sequence ID" value="XM_016647685.1"/>
</dbReference>
<reference evidence="3" key="1">
    <citation type="journal article" date="2014" name="Nat. Commun.">
        <title>The tobacco genome sequence and its comparison with those of tomato and potato.</title>
        <authorList>
            <person name="Sierro N."/>
            <person name="Battey J.N."/>
            <person name="Ouadi S."/>
            <person name="Bakaher N."/>
            <person name="Bovet L."/>
            <person name="Willig A."/>
            <person name="Goepfert S."/>
            <person name="Peitsch M.C."/>
            <person name="Ivanov N.V."/>
        </authorList>
    </citation>
    <scope>NUCLEOTIDE SEQUENCE [LARGE SCALE GENOMIC DNA]</scope>
</reference>
<dbReference type="AlphaFoldDB" id="A0A1S4CQ39"/>
<dbReference type="Proteomes" id="UP000790787">
    <property type="component" value="Chromosome 4"/>
</dbReference>
<evidence type="ECO:0000256" key="2">
    <source>
        <dbReference type="SAM" id="SignalP"/>
    </source>
</evidence>
<feature type="region of interest" description="Disordered" evidence="1">
    <location>
        <begin position="77"/>
        <end position="217"/>
    </location>
</feature>
<dbReference type="GeneID" id="107821259"/>
<accession>A0A1S4CQ39</accession>
<dbReference type="OrthoDB" id="1288142at2759"/>